<dbReference type="InterPro" id="IPR003961">
    <property type="entry name" value="FN3_dom"/>
</dbReference>
<dbReference type="InterPro" id="IPR050991">
    <property type="entry name" value="ECM_Regulatory_Proteins"/>
</dbReference>
<dbReference type="SUPFAM" id="SSF49265">
    <property type="entry name" value="Fibronectin type III"/>
    <property type="match status" value="2"/>
</dbReference>
<evidence type="ECO:0000256" key="2">
    <source>
        <dbReference type="SAM" id="MobiDB-lite"/>
    </source>
</evidence>
<keyword evidence="1" id="KW-0677">Repeat</keyword>
<keyword evidence="6" id="KW-1185">Reference proteome</keyword>
<reference evidence="6" key="1">
    <citation type="submission" date="2018-09" db="EMBL/GenBank/DDBJ databases">
        <authorList>
            <person name="Livingstone P.G."/>
            <person name="Whitworth D.E."/>
        </authorList>
    </citation>
    <scope>NUCLEOTIDE SEQUENCE [LARGE SCALE GENOMIC DNA]</scope>
    <source>
        <strain evidence="6">CA054A</strain>
    </source>
</reference>
<dbReference type="PANTHER" id="PTHR46708">
    <property type="entry name" value="TENASCIN"/>
    <property type="match status" value="1"/>
</dbReference>
<evidence type="ECO:0000259" key="4">
    <source>
        <dbReference type="PROSITE" id="PS50853"/>
    </source>
</evidence>
<dbReference type="Proteomes" id="UP000268094">
    <property type="component" value="Unassembled WGS sequence"/>
</dbReference>
<dbReference type="PROSITE" id="PS50853">
    <property type="entry name" value="FN3"/>
    <property type="match status" value="2"/>
</dbReference>
<feature type="domain" description="Fibronectin type-III" evidence="4">
    <location>
        <begin position="88"/>
        <end position="178"/>
    </location>
</feature>
<evidence type="ECO:0000256" key="3">
    <source>
        <dbReference type="SAM" id="SignalP"/>
    </source>
</evidence>
<evidence type="ECO:0000313" key="6">
    <source>
        <dbReference type="Proteomes" id="UP000268094"/>
    </source>
</evidence>
<dbReference type="SMART" id="SM00060">
    <property type="entry name" value="FN3"/>
    <property type="match status" value="3"/>
</dbReference>
<dbReference type="NCBIfam" id="NF033679">
    <property type="entry name" value="DNRLRE_dom"/>
    <property type="match status" value="1"/>
</dbReference>
<dbReference type="PANTHER" id="PTHR46708:SF2">
    <property type="entry name" value="FIBRONECTIN TYPE-III DOMAIN-CONTAINING PROTEIN"/>
    <property type="match status" value="1"/>
</dbReference>
<feature type="compositionally biased region" description="Gly residues" evidence="2">
    <location>
        <begin position="72"/>
        <end position="83"/>
    </location>
</feature>
<sequence length="678" mass="68828">MFLSTGVSMPRASPRTCRALLLVSLVALAACGGGPADGAGDGEADGGRGVAGDGGDGGGAGGGDGGGRDGGGDGGGGDDGGGVAAPSAPTNLVARATSSQGVELTWMPPSGAFTGFEVERSVAIGGPFALIASPPASALGYGEMGLATGSTYFYRVRAVNGASASAFTSVVGVSTAAAVPPNAPTGLTGVQEVVASASVARLSWTDAATDETAYEVQHSSEFIPWGSTVTLPAGSTGWVHESPVFATNNYRVRAVGVAGASAWVQVSVYNGPIVIGTFCPATEGTSASALSQTSLRLGWTWNICGGVAIERAPSATGPWAEVARLGNFVFGGPPNGTWDDTGLVPGTPYHYRFRTLPLFAPTPSGPPWSPSGYTAPVSATTVPPVVIATPSGLTATVTSATSVSLAWTDVAQDETGYSVEYATGAAGPFTEAFRLGANMTMTSVSGLTPATAYWMRVRAVKGTTSSAPSNGVSFTTATRAVLRTTGDATVMESTALLANQNVTLPSGPNDVGCFFTWTIGPGGQALFHNCGGSALRFDTAALSGRNVLVAALVMYPCALALHPVSDARYLVRALAGPWSPSMVTFNTLPQVYTAGSWWLPAPTAGGAQAWDVTTVVKNWASGTWPSNGLYVGQSPITDRVPSWGGQTWDNQNQVTSYCSLEQTGGSIDYVPALHVDYR</sequence>
<feature type="signal peptide" evidence="3">
    <location>
        <begin position="1"/>
        <end position="29"/>
    </location>
</feature>
<accession>A0A3A8HS09</accession>
<feature type="region of interest" description="Disordered" evidence="2">
    <location>
        <begin position="40"/>
        <end position="88"/>
    </location>
</feature>
<dbReference type="CDD" id="cd00063">
    <property type="entry name" value="FN3"/>
    <property type="match status" value="2"/>
</dbReference>
<evidence type="ECO:0000313" key="5">
    <source>
        <dbReference type="EMBL" id="RKG74042.1"/>
    </source>
</evidence>
<evidence type="ECO:0000256" key="1">
    <source>
        <dbReference type="ARBA" id="ARBA00022737"/>
    </source>
</evidence>
<organism evidence="5 6">
    <name type="scientific">Corallococcus terminator</name>
    <dbReference type="NCBI Taxonomy" id="2316733"/>
    <lineage>
        <taxon>Bacteria</taxon>
        <taxon>Pseudomonadati</taxon>
        <taxon>Myxococcota</taxon>
        <taxon>Myxococcia</taxon>
        <taxon>Myxococcales</taxon>
        <taxon>Cystobacterineae</taxon>
        <taxon>Myxococcaceae</taxon>
        <taxon>Corallococcus</taxon>
    </lineage>
</organism>
<feature type="chain" id="PRO_5017466566" evidence="3">
    <location>
        <begin position="30"/>
        <end position="678"/>
    </location>
</feature>
<gene>
    <name evidence="5" type="ORF">D7V88_35440</name>
</gene>
<dbReference type="EMBL" id="RAVZ01000385">
    <property type="protein sequence ID" value="RKG74042.1"/>
    <property type="molecule type" value="Genomic_DNA"/>
</dbReference>
<name>A0A3A8HS09_9BACT</name>
<keyword evidence="3" id="KW-0732">Signal</keyword>
<comment type="caution">
    <text evidence="5">The sequence shown here is derived from an EMBL/GenBank/DDBJ whole genome shotgun (WGS) entry which is preliminary data.</text>
</comment>
<dbReference type="AlphaFoldDB" id="A0A3A8HS09"/>
<dbReference type="InterPro" id="IPR036116">
    <property type="entry name" value="FN3_sf"/>
</dbReference>
<protein>
    <submittedName>
        <fullName evidence="5">DNRLRE domain-containing protein</fullName>
    </submittedName>
</protein>
<dbReference type="InterPro" id="IPR013783">
    <property type="entry name" value="Ig-like_fold"/>
</dbReference>
<feature type="domain" description="Fibronectin type-III" evidence="4">
    <location>
        <begin position="389"/>
        <end position="479"/>
    </location>
</feature>
<dbReference type="Pfam" id="PF00041">
    <property type="entry name" value="fn3"/>
    <property type="match status" value="2"/>
</dbReference>
<dbReference type="Gene3D" id="2.60.40.10">
    <property type="entry name" value="Immunoglobulins"/>
    <property type="match status" value="2"/>
</dbReference>
<dbReference type="OrthoDB" id="9774579at2"/>
<feature type="compositionally biased region" description="Gly residues" evidence="2">
    <location>
        <begin position="40"/>
        <end position="65"/>
    </location>
</feature>
<proteinExistence type="predicted"/>